<keyword evidence="4" id="KW-0645">Protease</keyword>
<dbReference type="GO" id="GO:0030288">
    <property type="term" value="C:outer membrane-bounded periplasmic space"/>
    <property type="evidence" value="ECO:0007669"/>
    <property type="project" value="TreeGrafter"/>
</dbReference>
<protein>
    <submittedName>
        <fullName evidence="4">Putative CtpA-like serine protease</fullName>
        <ecNumber evidence="4">3.4.21.-</ecNumber>
    </submittedName>
</protein>
<dbReference type="GO" id="GO:0007165">
    <property type="term" value="P:signal transduction"/>
    <property type="evidence" value="ECO:0007669"/>
    <property type="project" value="TreeGrafter"/>
</dbReference>
<dbReference type="GO" id="GO:0008236">
    <property type="term" value="F:serine-type peptidase activity"/>
    <property type="evidence" value="ECO:0007669"/>
    <property type="project" value="InterPro"/>
</dbReference>
<dbReference type="PANTHER" id="PTHR32060">
    <property type="entry name" value="TAIL-SPECIFIC PROTEASE"/>
    <property type="match status" value="1"/>
</dbReference>
<evidence type="ECO:0000313" key="5">
    <source>
        <dbReference type="Proteomes" id="UP000250079"/>
    </source>
</evidence>
<dbReference type="Pfam" id="PF17820">
    <property type="entry name" value="PDZ_6"/>
    <property type="match status" value="1"/>
</dbReference>
<reference evidence="4 5" key="1">
    <citation type="submission" date="2016-12" db="EMBL/GenBank/DDBJ databases">
        <authorList>
            <person name="Song W.-J."/>
            <person name="Kurnit D.M."/>
        </authorList>
    </citation>
    <scope>NUCLEOTIDE SEQUENCE [LARGE SCALE GENOMIC DNA]</scope>
    <source>
        <strain evidence="4 5">IMCC3135</strain>
    </source>
</reference>
<dbReference type="Proteomes" id="UP000250079">
    <property type="component" value="Chromosome"/>
</dbReference>
<evidence type="ECO:0000259" key="3">
    <source>
        <dbReference type="Pfam" id="PF18294"/>
    </source>
</evidence>
<evidence type="ECO:0000259" key="1">
    <source>
        <dbReference type="Pfam" id="PF03572"/>
    </source>
</evidence>
<organism evidence="4 5">
    <name type="scientific">Granulosicoccus antarcticus IMCC3135</name>
    <dbReference type="NCBI Taxonomy" id="1192854"/>
    <lineage>
        <taxon>Bacteria</taxon>
        <taxon>Pseudomonadati</taxon>
        <taxon>Pseudomonadota</taxon>
        <taxon>Gammaproteobacteria</taxon>
        <taxon>Chromatiales</taxon>
        <taxon>Granulosicoccaceae</taxon>
        <taxon>Granulosicoccus</taxon>
    </lineage>
</organism>
<evidence type="ECO:0000259" key="2">
    <source>
        <dbReference type="Pfam" id="PF17820"/>
    </source>
</evidence>
<dbReference type="RefSeq" id="WP_088917974.1">
    <property type="nucleotide sequence ID" value="NZ_CP018632.1"/>
</dbReference>
<dbReference type="InterPro" id="IPR036034">
    <property type="entry name" value="PDZ_sf"/>
</dbReference>
<dbReference type="Gene3D" id="2.30.42.10">
    <property type="match status" value="1"/>
</dbReference>
<dbReference type="EMBL" id="CP018632">
    <property type="protein sequence ID" value="ASJ72681.1"/>
    <property type="molecule type" value="Genomic_DNA"/>
</dbReference>
<dbReference type="Gene3D" id="3.90.226.10">
    <property type="entry name" value="2-enoyl-CoA Hydratase, Chain A, domain 1"/>
    <property type="match status" value="1"/>
</dbReference>
<evidence type="ECO:0000313" key="4">
    <source>
        <dbReference type="EMBL" id="ASJ72681.1"/>
    </source>
</evidence>
<dbReference type="InterPro" id="IPR041613">
    <property type="entry name" value="Pept_S41_N"/>
</dbReference>
<dbReference type="EC" id="3.4.21.-" evidence="4"/>
<feature type="domain" description="PDZ" evidence="2">
    <location>
        <begin position="140"/>
        <end position="167"/>
    </location>
</feature>
<dbReference type="Pfam" id="PF18294">
    <property type="entry name" value="Pept_S41_N"/>
    <property type="match status" value="1"/>
</dbReference>
<dbReference type="GO" id="GO:0006508">
    <property type="term" value="P:proteolysis"/>
    <property type="evidence" value="ECO:0007669"/>
    <property type="project" value="UniProtKB-KW"/>
</dbReference>
<dbReference type="InterPro" id="IPR029045">
    <property type="entry name" value="ClpP/crotonase-like_dom_sf"/>
</dbReference>
<keyword evidence="4" id="KW-0378">Hydrolase</keyword>
<gene>
    <name evidence="4" type="ORF">IMCC3135_12965</name>
</gene>
<dbReference type="AlphaFoldDB" id="A0A2Z2NRP7"/>
<dbReference type="OrthoDB" id="7168509at2"/>
<dbReference type="InterPro" id="IPR041489">
    <property type="entry name" value="PDZ_6"/>
</dbReference>
<sequence length="463" mass="50738">MQFKDMKVIDTALVATRPRQRCLSIFALPALLVLSACGGGGGSGDSPFDPDSSASCEVDYQNQWVYDNMRDYYLFYDQVPVVNPQSYDSTQDLLSSIRFEERDPFSHLADATASDLLFQEGREFGLGYRWGYDEDDNARILQVVEASPFGLAGIERGDIIVSVNGLDWQSDELSELFQEDVVGTPETPTQSNWRIVKRESGAQVDIPISTAEYAINSVEAVAEFTNPDSGSKTGYFVFNRFLNTSEQELRDTFQQFGQSGVSDLIVDLRYNSGGRVFIAEVLASLIAGNARAGGLLYRYEYNDKYQNENYDLLLEENDESLDLSRVIFITRSSTASSSEIVTLGLSPHMEVVTVGSTTSGKPYIQRGRVRCGEQLNAIEAEGFNAAGVSVFGGMPASCQVADDRLHDFGLNDDGEFEGMLKAGIDYLAEGSCATTIAAKSAGIVDQADETELQGFELFAGSLR</sequence>
<feature type="domain" description="Tail specific protease" evidence="1">
    <location>
        <begin position="232"/>
        <end position="367"/>
    </location>
</feature>
<dbReference type="Pfam" id="PF03572">
    <property type="entry name" value="Peptidase_S41"/>
    <property type="match status" value="1"/>
</dbReference>
<dbReference type="PANTHER" id="PTHR32060:SF30">
    <property type="entry name" value="CARBOXY-TERMINAL PROCESSING PROTEASE CTPA"/>
    <property type="match status" value="1"/>
</dbReference>
<name>A0A2Z2NRP7_9GAMM</name>
<dbReference type="CDD" id="cd07561">
    <property type="entry name" value="Peptidase_S41_CPP_like"/>
    <property type="match status" value="1"/>
</dbReference>
<dbReference type="Gene3D" id="3.30.750.170">
    <property type="match status" value="1"/>
</dbReference>
<keyword evidence="5" id="KW-1185">Reference proteome</keyword>
<dbReference type="GO" id="GO:0004175">
    <property type="term" value="F:endopeptidase activity"/>
    <property type="evidence" value="ECO:0007669"/>
    <property type="project" value="TreeGrafter"/>
</dbReference>
<dbReference type="InterPro" id="IPR005151">
    <property type="entry name" value="Tail-specific_protease"/>
</dbReference>
<feature type="domain" description="Peptidase S41 N-terminal" evidence="3">
    <location>
        <begin position="61"/>
        <end position="106"/>
    </location>
</feature>
<dbReference type="KEGG" id="gai:IMCC3135_12965"/>
<dbReference type="SUPFAM" id="SSF50156">
    <property type="entry name" value="PDZ domain-like"/>
    <property type="match status" value="1"/>
</dbReference>
<dbReference type="SUPFAM" id="SSF52096">
    <property type="entry name" value="ClpP/crotonase"/>
    <property type="match status" value="1"/>
</dbReference>
<proteinExistence type="predicted"/>
<accession>A0A2Z2NRP7</accession>